<gene>
    <name evidence="1" type="ORF">H9636_07045</name>
</gene>
<sequence>MFSHKEIISRFSDYFNKRPESNLSKLIKIFSDELLSLEQTVNTVAEWKDIEKAEGLVLDDIGTNLNQPRGVATDQVYRILLKSKIARNLSDGSINTIIQVIAMALSCEYSDIKIQEQWDDKLAPERAAIKIIQLPLANLNSTGLDPTNFARIVQKTVASGIKVGVIELTGTFEFGDTTNSIDNTKGFGDVNAPSIGGYLGAVYTPSTDQELPI</sequence>
<protein>
    <recommendedName>
        <fullName evidence="3">DUF2612 domain-containing protein</fullName>
    </recommendedName>
</protein>
<dbReference type="EMBL" id="JACSQA010000007">
    <property type="protein sequence ID" value="MBD8026413.1"/>
    <property type="molecule type" value="Genomic_DNA"/>
</dbReference>
<reference evidence="1 2" key="1">
    <citation type="submission" date="2020-08" db="EMBL/GenBank/DDBJ databases">
        <title>A Genomic Blueprint of the Chicken Gut Microbiome.</title>
        <authorList>
            <person name="Gilroy R."/>
            <person name="Ravi A."/>
            <person name="Getino M."/>
            <person name="Pursley I."/>
            <person name="Horton D.L."/>
            <person name="Alikhan N.-F."/>
            <person name="Baker D."/>
            <person name="Gharbi K."/>
            <person name="Hall N."/>
            <person name="Watson M."/>
            <person name="Adriaenssens E.M."/>
            <person name="Foster-Nyarko E."/>
            <person name="Jarju S."/>
            <person name="Secka A."/>
            <person name="Antonio M."/>
            <person name="Oren A."/>
            <person name="Chaudhuri R."/>
            <person name="La Ragione R.M."/>
            <person name="Hildebrand F."/>
            <person name="Pallen M.J."/>
        </authorList>
    </citation>
    <scope>NUCLEOTIDE SEQUENCE [LARGE SCALE GENOMIC DNA]</scope>
    <source>
        <strain evidence="1 2">Re31</strain>
    </source>
</reference>
<organism evidence="1 2">
    <name type="scientific">Ureibacillus galli</name>
    <dbReference type="NCBI Taxonomy" id="2762222"/>
    <lineage>
        <taxon>Bacteria</taxon>
        <taxon>Bacillati</taxon>
        <taxon>Bacillota</taxon>
        <taxon>Bacilli</taxon>
        <taxon>Bacillales</taxon>
        <taxon>Caryophanaceae</taxon>
        <taxon>Ureibacillus</taxon>
    </lineage>
</organism>
<evidence type="ECO:0008006" key="3">
    <source>
        <dbReference type="Google" id="ProtNLM"/>
    </source>
</evidence>
<comment type="caution">
    <text evidence="1">The sequence shown here is derived from an EMBL/GenBank/DDBJ whole genome shotgun (WGS) entry which is preliminary data.</text>
</comment>
<dbReference type="RefSeq" id="WP_191706916.1">
    <property type="nucleotide sequence ID" value="NZ_JACSQA010000007.1"/>
</dbReference>
<evidence type="ECO:0000313" key="2">
    <source>
        <dbReference type="Proteomes" id="UP000640930"/>
    </source>
</evidence>
<evidence type="ECO:0000313" key="1">
    <source>
        <dbReference type="EMBL" id="MBD8026413.1"/>
    </source>
</evidence>
<accession>A0ABR8XB23</accession>
<proteinExistence type="predicted"/>
<dbReference type="Proteomes" id="UP000640930">
    <property type="component" value="Unassembled WGS sequence"/>
</dbReference>
<name>A0ABR8XB23_9BACL</name>
<keyword evidence="2" id="KW-1185">Reference proteome</keyword>